<reference evidence="9" key="1">
    <citation type="submission" date="2017-03" db="EMBL/GenBank/DDBJ databases">
        <title>Novel pathways for hydrocarbon cycling and metabolic interdependencies in hydrothermal sediment communities.</title>
        <authorList>
            <person name="Dombrowski N."/>
            <person name="Seitz K."/>
            <person name="Teske A."/>
            <person name="Baker B."/>
        </authorList>
    </citation>
    <scope>NUCLEOTIDE SEQUENCE [LARGE SCALE GENOMIC DNA]</scope>
</reference>
<dbReference type="EC" id="1.1.99.14" evidence="6"/>
<dbReference type="PANTHER" id="PTHR32479:SF17">
    <property type="entry name" value="GLYCOLATE OXIDASE IRON-SULFUR SUBUNIT"/>
    <property type="match status" value="1"/>
</dbReference>
<feature type="domain" description="4Fe-4S ferredoxin-type" evidence="7">
    <location>
        <begin position="9"/>
        <end position="39"/>
    </location>
</feature>
<evidence type="ECO:0000256" key="4">
    <source>
        <dbReference type="ARBA" id="ARBA00023004"/>
    </source>
</evidence>
<feature type="domain" description="4Fe-4S ferredoxin-type" evidence="7">
    <location>
        <begin position="60"/>
        <end position="89"/>
    </location>
</feature>
<proteinExistence type="predicted"/>
<organism evidence="8 9">
    <name type="scientific">Candidatus Coatesbacteria bacterium 4484_99</name>
    <dbReference type="NCBI Taxonomy" id="1970774"/>
    <lineage>
        <taxon>Bacteria</taxon>
        <taxon>Candidatus Coatesiibacteriota</taxon>
    </lineage>
</organism>
<evidence type="ECO:0000256" key="6">
    <source>
        <dbReference type="PIRNR" id="PIRNR000139"/>
    </source>
</evidence>
<keyword evidence="6" id="KW-0813">Transport</keyword>
<evidence type="ECO:0000256" key="3">
    <source>
        <dbReference type="ARBA" id="ARBA00022737"/>
    </source>
</evidence>
<comment type="caution">
    <text evidence="8">The sequence shown here is derived from an EMBL/GenBank/DDBJ whole genome shotgun (WGS) entry which is preliminary data.</text>
</comment>
<dbReference type="EMBL" id="NATQ01000032">
    <property type="protein sequence ID" value="OQX90718.1"/>
    <property type="molecule type" value="Genomic_DNA"/>
</dbReference>
<dbReference type="PIRSF" id="PIRSF000139">
    <property type="entry name" value="Glc_ox_4Fe-4S"/>
    <property type="match status" value="1"/>
</dbReference>
<keyword evidence="2 6" id="KW-0479">Metal-binding</keyword>
<evidence type="ECO:0000313" key="9">
    <source>
        <dbReference type="Proteomes" id="UP000192611"/>
    </source>
</evidence>
<dbReference type="InterPro" id="IPR004017">
    <property type="entry name" value="Cys_rich_dom"/>
</dbReference>
<dbReference type="Proteomes" id="UP000192611">
    <property type="component" value="Unassembled WGS sequence"/>
</dbReference>
<comment type="catalytic activity">
    <reaction evidence="6">
        <text>(R)-lactate + A = pyruvate + AH2</text>
        <dbReference type="Rhea" id="RHEA:15089"/>
        <dbReference type="ChEBI" id="CHEBI:13193"/>
        <dbReference type="ChEBI" id="CHEBI:15361"/>
        <dbReference type="ChEBI" id="CHEBI:16004"/>
        <dbReference type="ChEBI" id="CHEBI:17499"/>
    </reaction>
</comment>
<comment type="catalytic activity">
    <reaction evidence="6">
        <text>glycolate + A = glyoxylate + AH2</text>
        <dbReference type="Rhea" id="RHEA:21264"/>
        <dbReference type="ChEBI" id="CHEBI:13193"/>
        <dbReference type="ChEBI" id="CHEBI:17499"/>
        <dbReference type="ChEBI" id="CHEBI:29805"/>
        <dbReference type="ChEBI" id="CHEBI:36655"/>
        <dbReference type="EC" id="1.1.99.14"/>
    </reaction>
</comment>
<comment type="cofactor">
    <cofactor evidence="6">
        <name>[4Fe-4S] cluster</name>
        <dbReference type="ChEBI" id="CHEBI:49883"/>
    </cofactor>
    <text evidence="6">Binds 2 [4Fe-4S] clusters.</text>
</comment>
<dbReference type="InterPro" id="IPR009051">
    <property type="entry name" value="Helical_ferredxn"/>
</dbReference>
<dbReference type="AlphaFoldDB" id="A0A1W9S1J8"/>
<comment type="function">
    <text evidence="6">Component of a complex that catalyzes the oxidation of glycolate to glyoxylate.</text>
</comment>
<dbReference type="Pfam" id="PF02754">
    <property type="entry name" value="CCG"/>
    <property type="match status" value="2"/>
</dbReference>
<evidence type="ECO:0000259" key="7">
    <source>
        <dbReference type="PROSITE" id="PS51379"/>
    </source>
</evidence>
<keyword evidence="4 6" id="KW-0408">Iron</keyword>
<protein>
    <recommendedName>
        <fullName evidence="6">Glycolate oxidase iron-sulfur subunit</fullName>
        <ecNumber evidence="6">1.1.99.14</ecNumber>
    </recommendedName>
</protein>
<dbReference type="InterPro" id="IPR017896">
    <property type="entry name" value="4Fe4S_Fe-S-bd"/>
</dbReference>
<dbReference type="PANTHER" id="PTHR32479">
    <property type="entry name" value="GLYCOLATE OXIDASE IRON-SULFUR SUBUNIT"/>
    <property type="match status" value="1"/>
</dbReference>
<dbReference type="InterPro" id="IPR012257">
    <property type="entry name" value="Glc_ox_4Fe-4S"/>
</dbReference>
<dbReference type="GO" id="GO:0046872">
    <property type="term" value="F:metal ion binding"/>
    <property type="evidence" value="ECO:0007669"/>
    <property type="project" value="UniProtKB-UniRule"/>
</dbReference>
<evidence type="ECO:0000256" key="1">
    <source>
        <dbReference type="ARBA" id="ARBA00022485"/>
    </source>
</evidence>
<keyword evidence="1 6" id="KW-0004">4Fe-4S</keyword>
<keyword evidence="6" id="KW-0249">Electron transport</keyword>
<dbReference type="PROSITE" id="PS00198">
    <property type="entry name" value="4FE4S_FER_1"/>
    <property type="match status" value="1"/>
</dbReference>
<dbReference type="PROSITE" id="PS51379">
    <property type="entry name" value="4FE4S_FER_2"/>
    <property type="match status" value="2"/>
</dbReference>
<evidence type="ECO:0000256" key="5">
    <source>
        <dbReference type="ARBA" id="ARBA00023014"/>
    </source>
</evidence>
<evidence type="ECO:0000256" key="2">
    <source>
        <dbReference type="ARBA" id="ARBA00022723"/>
    </source>
</evidence>
<dbReference type="GO" id="GO:0019154">
    <property type="term" value="F:glycolate dehydrogenase activity"/>
    <property type="evidence" value="ECO:0007669"/>
    <property type="project" value="UniProtKB-EC"/>
</dbReference>
<accession>A0A1W9S1J8</accession>
<dbReference type="Pfam" id="PF13183">
    <property type="entry name" value="Fer4_8"/>
    <property type="match status" value="1"/>
</dbReference>
<dbReference type="GO" id="GO:0051539">
    <property type="term" value="F:4 iron, 4 sulfur cluster binding"/>
    <property type="evidence" value="ECO:0007669"/>
    <property type="project" value="UniProtKB-UniRule"/>
</dbReference>
<dbReference type="SUPFAM" id="SSF46548">
    <property type="entry name" value="alpha-helical ferredoxin"/>
    <property type="match status" value="1"/>
</dbReference>
<gene>
    <name evidence="8" type="ORF">B6D57_02225</name>
</gene>
<name>A0A1W9S1J8_9BACT</name>
<sequence>MLLDDNPIALIEENLERCLLCGRCRSVCPIFREVGLEMVSPRGRVALTSALARGEISLSEVFKKQVVNCLRCMACVDICPSDVEPNETTTAVYRIIASSKVIDPIRGIMFRILLRRGRLLPPFTSFWANLFRILSPLLPEWTRLRHLLPLPTMKGIRYMPGFANMPFSYYIDYYNRVYRAGRWKHRVALFFGCASNLVFPETAHSMIAVYIKHGIGVYIPPTQGCCGFPAGAYGDEKTRRKRLYEFERAFSGLDVDAVVTICATCGHNLREARENMLIAVPEVYDALVYLSEVADCRFKGANSKVAYHIPCHLGRGQGATEIVKRFLERALGEQFAGMILEGECCGGGGVYNLIHPDIAFSIGEKKVGAFVESGADVLTTSCPSCKIFLTEVMAKRGLPEVKNVWEVLYDLI</sequence>
<keyword evidence="5 6" id="KW-0411">Iron-sulfur</keyword>
<evidence type="ECO:0000313" key="8">
    <source>
        <dbReference type="EMBL" id="OQX90718.1"/>
    </source>
</evidence>
<keyword evidence="3" id="KW-0677">Repeat</keyword>
<dbReference type="Gene3D" id="1.10.1060.10">
    <property type="entry name" value="Alpha-helical ferredoxin"/>
    <property type="match status" value="1"/>
</dbReference>
<dbReference type="InterPro" id="IPR017900">
    <property type="entry name" value="4Fe4S_Fe_S_CS"/>
</dbReference>